<dbReference type="Gene3D" id="3.40.50.620">
    <property type="entry name" value="HUPs"/>
    <property type="match status" value="1"/>
</dbReference>
<evidence type="ECO:0000313" key="8">
    <source>
        <dbReference type="EMBL" id="HIU53714.1"/>
    </source>
</evidence>
<comment type="subcellular location">
    <subcellularLocation>
        <location evidence="6">Cytoplasm</location>
    </subcellularLocation>
</comment>
<name>A0A9D1M4V9_9PROT</name>
<evidence type="ECO:0000256" key="2">
    <source>
        <dbReference type="ARBA" id="ARBA00022694"/>
    </source>
</evidence>
<dbReference type="PANTHER" id="PTHR43033">
    <property type="entry name" value="TRNA(ILE)-LYSIDINE SYNTHASE-RELATED"/>
    <property type="match status" value="1"/>
</dbReference>
<dbReference type="NCBIfam" id="TIGR02432">
    <property type="entry name" value="lysidine_TilS_N"/>
    <property type="match status" value="1"/>
</dbReference>
<dbReference type="SUPFAM" id="SSF52402">
    <property type="entry name" value="Adenine nucleotide alpha hydrolases-like"/>
    <property type="match status" value="1"/>
</dbReference>
<evidence type="ECO:0000256" key="4">
    <source>
        <dbReference type="ARBA" id="ARBA00022840"/>
    </source>
</evidence>
<protein>
    <recommendedName>
        <fullName evidence="6">tRNA(Ile)-lysidine synthase</fullName>
        <ecNumber evidence="6">6.3.4.19</ecNumber>
    </recommendedName>
    <alternativeName>
        <fullName evidence="6">tRNA(Ile)-2-lysyl-cytidine synthase</fullName>
    </alternativeName>
    <alternativeName>
        <fullName evidence="6">tRNA(Ile)-lysidine synthetase</fullName>
    </alternativeName>
</protein>
<evidence type="ECO:0000259" key="7">
    <source>
        <dbReference type="Pfam" id="PF01171"/>
    </source>
</evidence>
<evidence type="ECO:0000256" key="5">
    <source>
        <dbReference type="ARBA" id="ARBA00048539"/>
    </source>
</evidence>
<comment type="function">
    <text evidence="6">Ligates lysine onto the cytidine present at position 34 of the AUA codon-specific tRNA(Ile) that contains the anticodon CAU, in an ATP-dependent manner. Cytidine is converted to lysidine, thus changing the amino acid specificity of the tRNA from methionine to isoleucine.</text>
</comment>
<feature type="domain" description="tRNA(Ile)-lysidine/2-thiocytidine synthase N-terminal" evidence="7">
    <location>
        <begin position="18"/>
        <end position="196"/>
    </location>
</feature>
<dbReference type="GO" id="GO:0005524">
    <property type="term" value="F:ATP binding"/>
    <property type="evidence" value="ECO:0007669"/>
    <property type="project" value="UniProtKB-UniRule"/>
</dbReference>
<evidence type="ECO:0000256" key="6">
    <source>
        <dbReference type="HAMAP-Rule" id="MF_01161"/>
    </source>
</evidence>
<dbReference type="PANTHER" id="PTHR43033:SF5">
    <property type="entry name" value="TRNA(ILE)-LYSIDINE SYNTHETASE"/>
    <property type="match status" value="1"/>
</dbReference>
<comment type="caution">
    <text evidence="8">The sequence shown here is derived from an EMBL/GenBank/DDBJ whole genome shotgun (WGS) entry which is preliminary data.</text>
</comment>
<reference evidence="8" key="2">
    <citation type="journal article" date="2021" name="PeerJ">
        <title>Extensive microbial diversity within the chicken gut microbiome revealed by metagenomics and culture.</title>
        <authorList>
            <person name="Gilroy R."/>
            <person name="Ravi A."/>
            <person name="Getino M."/>
            <person name="Pursley I."/>
            <person name="Horton D.L."/>
            <person name="Alikhan N.F."/>
            <person name="Baker D."/>
            <person name="Gharbi K."/>
            <person name="Hall N."/>
            <person name="Watson M."/>
            <person name="Adriaenssens E.M."/>
            <person name="Foster-Nyarko E."/>
            <person name="Jarju S."/>
            <person name="Secka A."/>
            <person name="Antonio M."/>
            <person name="Oren A."/>
            <person name="Chaudhuri R.R."/>
            <person name="La Ragione R."/>
            <person name="Hildebrand F."/>
            <person name="Pallen M.J."/>
        </authorList>
    </citation>
    <scope>NUCLEOTIDE SEQUENCE</scope>
    <source>
        <strain evidence="8">ChiW3-316</strain>
    </source>
</reference>
<dbReference type="InterPro" id="IPR012094">
    <property type="entry name" value="tRNA_Ile_lys_synt"/>
</dbReference>
<dbReference type="EC" id="6.3.4.19" evidence="6"/>
<reference evidence="8" key="1">
    <citation type="submission" date="2020-10" db="EMBL/GenBank/DDBJ databases">
        <authorList>
            <person name="Gilroy R."/>
        </authorList>
    </citation>
    <scope>NUCLEOTIDE SEQUENCE</scope>
    <source>
        <strain evidence="8">ChiW3-316</strain>
    </source>
</reference>
<gene>
    <name evidence="6 8" type="primary">tilS</name>
    <name evidence="8" type="ORF">IAD20_06505</name>
</gene>
<dbReference type="GO" id="GO:0005737">
    <property type="term" value="C:cytoplasm"/>
    <property type="evidence" value="ECO:0007669"/>
    <property type="project" value="UniProtKB-SubCell"/>
</dbReference>
<proteinExistence type="inferred from homology"/>
<comment type="domain">
    <text evidence="6">The N-terminal region contains the highly conserved SGGXDS motif, predicted to be a P-loop motif involved in ATP binding.</text>
</comment>
<comment type="catalytic activity">
    <reaction evidence="5 6">
        <text>cytidine(34) in tRNA(Ile2) + L-lysine + ATP = lysidine(34) in tRNA(Ile2) + AMP + diphosphate + H(+)</text>
        <dbReference type="Rhea" id="RHEA:43744"/>
        <dbReference type="Rhea" id="RHEA-COMP:10625"/>
        <dbReference type="Rhea" id="RHEA-COMP:10670"/>
        <dbReference type="ChEBI" id="CHEBI:15378"/>
        <dbReference type="ChEBI" id="CHEBI:30616"/>
        <dbReference type="ChEBI" id="CHEBI:32551"/>
        <dbReference type="ChEBI" id="CHEBI:33019"/>
        <dbReference type="ChEBI" id="CHEBI:82748"/>
        <dbReference type="ChEBI" id="CHEBI:83665"/>
        <dbReference type="ChEBI" id="CHEBI:456215"/>
        <dbReference type="EC" id="6.3.4.19"/>
    </reaction>
</comment>
<dbReference type="GO" id="GO:0006400">
    <property type="term" value="P:tRNA modification"/>
    <property type="evidence" value="ECO:0007669"/>
    <property type="project" value="UniProtKB-UniRule"/>
</dbReference>
<keyword evidence="1 6" id="KW-0436">Ligase</keyword>
<accession>A0A9D1M4V9</accession>
<evidence type="ECO:0000256" key="3">
    <source>
        <dbReference type="ARBA" id="ARBA00022741"/>
    </source>
</evidence>
<keyword evidence="4 6" id="KW-0067">ATP-binding</keyword>
<dbReference type="GO" id="GO:0032267">
    <property type="term" value="F:tRNA(Ile)-lysidine synthase activity"/>
    <property type="evidence" value="ECO:0007669"/>
    <property type="project" value="UniProtKB-EC"/>
</dbReference>
<comment type="similarity">
    <text evidence="6">Belongs to the tRNA(Ile)-lysidine synthase family.</text>
</comment>
<feature type="binding site" evidence="6">
    <location>
        <begin position="23"/>
        <end position="28"/>
    </location>
    <ligand>
        <name>ATP</name>
        <dbReference type="ChEBI" id="CHEBI:30616"/>
    </ligand>
</feature>
<evidence type="ECO:0000256" key="1">
    <source>
        <dbReference type="ARBA" id="ARBA00022598"/>
    </source>
</evidence>
<organism evidence="8 9">
    <name type="scientific">Candidatus Scatocola faecipullorum</name>
    <dbReference type="NCBI Taxonomy" id="2840917"/>
    <lineage>
        <taxon>Bacteria</taxon>
        <taxon>Pseudomonadati</taxon>
        <taxon>Pseudomonadota</taxon>
        <taxon>Alphaproteobacteria</taxon>
        <taxon>Rhodospirillales</taxon>
        <taxon>Rhodospirillaceae</taxon>
        <taxon>Rhodospirillaceae incertae sedis</taxon>
        <taxon>Candidatus Scatocola</taxon>
    </lineage>
</organism>
<sequence length="366" mass="41504">MTNLKDIINLSEITGDVVAVGVSGGADSLALLLLMDELLRPLGRRVAALTVDHGLRKESRAEAEYVAGVAAARGIEHHILTWQGDKPRSGVEEAARTARYALLCSWCHEHGVETLCMAHHQQDQAETFLIRLQRGSGLTGLCGMAAVSRLNGLKIVRPLLEVPAERLKQYLHMQKVQWVDDPSNQSDDFLRCRVRKLLPLMEEMAGITTGRIAGTMRVLSRSRDYICRQTEIFIQNNVLYWEGAGVSLGLRGLREEHEEIVYQVLRQLIKEIGQRPYTPRAEDVERLMRRLLSPAVGEAFRGATLGNCEIFTSKGKVWIIPELKLKRRMPRNVWADFIRMFPEYARQELPYKLRVALVKNKMPIEF</sequence>
<dbReference type="AlphaFoldDB" id="A0A9D1M4V9"/>
<dbReference type="InterPro" id="IPR011063">
    <property type="entry name" value="TilS/TtcA_N"/>
</dbReference>
<dbReference type="HAMAP" id="MF_01161">
    <property type="entry name" value="tRNA_Ile_lys_synt"/>
    <property type="match status" value="1"/>
</dbReference>
<keyword evidence="6" id="KW-0963">Cytoplasm</keyword>
<keyword evidence="3 6" id="KW-0547">Nucleotide-binding</keyword>
<dbReference type="Proteomes" id="UP000824107">
    <property type="component" value="Unassembled WGS sequence"/>
</dbReference>
<dbReference type="Pfam" id="PF01171">
    <property type="entry name" value="ATP_bind_3"/>
    <property type="match status" value="1"/>
</dbReference>
<dbReference type="EMBL" id="DVNC01000042">
    <property type="protein sequence ID" value="HIU53714.1"/>
    <property type="molecule type" value="Genomic_DNA"/>
</dbReference>
<dbReference type="CDD" id="cd01992">
    <property type="entry name" value="TilS_N"/>
    <property type="match status" value="1"/>
</dbReference>
<dbReference type="InterPro" id="IPR012795">
    <property type="entry name" value="tRNA_Ile_lys_synt_N"/>
</dbReference>
<dbReference type="InterPro" id="IPR014729">
    <property type="entry name" value="Rossmann-like_a/b/a_fold"/>
</dbReference>
<keyword evidence="2 6" id="KW-0819">tRNA processing</keyword>
<evidence type="ECO:0000313" key="9">
    <source>
        <dbReference type="Proteomes" id="UP000824107"/>
    </source>
</evidence>